<feature type="compositionally biased region" description="Polar residues" evidence="1">
    <location>
        <begin position="438"/>
        <end position="453"/>
    </location>
</feature>
<feature type="region of interest" description="Disordered" evidence="1">
    <location>
        <begin position="161"/>
        <end position="188"/>
    </location>
</feature>
<organism evidence="2 3">
    <name type="scientific">Decorospora gaudefroyi</name>
    <dbReference type="NCBI Taxonomy" id="184978"/>
    <lineage>
        <taxon>Eukaryota</taxon>
        <taxon>Fungi</taxon>
        <taxon>Dikarya</taxon>
        <taxon>Ascomycota</taxon>
        <taxon>Pezizomycotina</taxon>
        <taxon>Dothideomycetes</taxon>
        <taxon>Pleosporomycetidae</taxon>
        <taxon>Pleosporales</taxon>
        <taxon>Pleosporineae</taxon>
        <taxon>Pleosporaceae</taxon>
        <taxon>Decorospora</taxon>
    </lineage>
</organism>
<evidence type="ECO:0000313" key="3">
    <source>
        <dbReference type="Proteomes" id="UP000800040"/>
    </source>
</evidence>
<evidence type="ECO:0000313" key="2">
    <source>
        <dbReference type="EMBL" id="KAF1833784.1"/>
    </source>
</evidence>
<reference evidence="2" key="1">
    <citation type="submission" date="2020-01" db="EMBL/GenBank/DDBJ databases">
        <authorList>
            <consortium name="DOE Joint Genome Institute"/>
            <person name="Haridas S."/>
            <person name="Albert R."/>
            <person name="Binder M."/>
            <person name="Bloem J."/>
            <person name="Labutti K."/>
            <person name="Salamov A."/>
            <person name="Andreopoulos B."/>
            <person name="Baker S.E."/>
            <person name="Barry K."/>
            <person name="Bills G."/>
            <person name="Bluhm B.H."/>
            <person name="Cannon C."/>
            <person name="Castanera R."/>
            <person name="Culley D.E."/>
            <person name="Daum C."/>
            <person name="Ezra D."/>
            <person name="Gonzalez J.B."/>
            <person name="Henrissat B."/>
            <person name="Kuo A."/>
            <person name="Liang C."/>
            <person name="Lipzen A."/>
            <person name="Lutzoni F."/>
            <person name="Magnuson J."/>
            <person name="Mondo S."/>
            <person name="Nolan M."/>
            <person name="Ohm R."/>
            <person name="Pangilinan J."/>
            <person name="Park H.-J."/>
            <person name="Ramirez L."/>
            <person name="Alfaro M."/>
            <person name="Sun H."/>
            <person name="Tritt A."/>
            <person name="Yoshinaga Y."/>
            <person name="Zwiers L.-H."/>
            <person name="Turgeon B.G."/>
            <person name="Goodwin S.B."/>
            <person name="Spatafora J.W."/>
            <person name="Crous P.W."/>
            <person name="Grigoriev I.V."/>
        </authorList>
    </citation>
    <scope>NUCLEOTIDE SEQUENCE</scope>
    <source>
        <strain evidence="2">P77</strain>
    </source>
</reference>
<proteinExistence type="predicted"/>
<gene>
    <name evidence="2" type="ORF">BDW02DRAFT_359801</name>
</gene>
<feature type="compositionally biased region" description="Basic residues" evidence="1">
    <location>
        <begin position="518"/>
        <end position="528"/>
    </location>
</feature>
<feature type="compositionally biased region" description="Basic and acidic residues" evidence="1">
    <location>
        <begin position="392"/>
        <end position="408"/>
    </location>
</feature>
<protein>
    <submittedName>
        <fullName evidence="2">Uncharacterized protein</fullName>
    </submittedName>
</protein>
<feature type="compositionally biased region" description="Polar residues" evidence="1">
    <location>
        <begin position="88"/>
        <end position="99"/>
    </location>
</feature>
<evidence type="ECO:0000256" key="1">
    <source>
        <dbReference type="SAM" id="MobiDB-lite"/>
    </source>
</evidence>
<feature type="region of interest" description="Disordered" evidence="1">
    <location>
        <begin position="431"/>
        <end position="528"/>
    </location>
</feature>
<dbReference type="EMBL" id="ML975312">
    <property type="protein sequence ID" value="KAF1833784.1"/>
    <property type="molecule type" value="Genomic_DNA"/>
</dbReference>
<sequence>MSITSKPSPPGAGKSVTYSRRPGLARDGRNNSTGSKDDEAKGGEAYDRIRRSTRGGSDDRRGNRNTTSAQRASSLIKPQRNVGALSRPSISFASASQKSHALRRAGDCSTNTQEKNDLEEAMARSLAYNTASSFVTALPAAKTDEEFDADLAEAKLLSMITGADPPKPLQNTRSYKNAGSGSTSTATVPHAPLHSVLEEMSLTVKVLDKNIREDNAVTASELVDCVEEWGTEVRKVVYSLEAAEERRVKDLIAELDFDRKVEDTHKNRVNDLNRKWAARMREKEQMWKWKMQQQKQAYAAQLSRQKGIEPSPSTQEQPPSQDLTQPRTAPSPPPHAEAVIARLTHEIATLNAEHQTTLVNVHASHAAELTVMKAKAQRLANANADLRQAQKTQDDKHKQEAESMKQRYEAQVQQLKEQAELLANANADLRRRKETATRVPSLSSIAPRSTSVNFHKPDDDKKSNDQTDGSVHVGLAQGYEEHINRQPTPPEPRSPDSSPGKRKLDDCVSSRFVGTLRSSKKAKPSPTE</sequence>
<feature type="region of interest" description="Disordered" evidence="1">
    <location>
        <begin position="1"/>
        <end position="115"/>
    </location>
</feature>
<feature type="compositionally biased region" description="Basic and acidic residues" evidence="1">
    <location>
        <begin position="24"/>
        <end position="62"/>
    </location>
</feature>
<keyword evidence="3" id="KW-1185">Reference proteome</keyword>
<feature type="compositionally biased region" description="Low complexity" evidence="1">
    <location>
        <begin position="309"/>
        <end position="321"/>
    </location>
</feature>
<dbReference type="AlphaFoldDB" id="A0A6A5KH27"/>
<dbReference type="Proteomes" id="UP000800040">
    <property type="component" value="Unassembled WGS sequence"/>
</dbReference>
<accession>A0A6A5KH27</accession>
<feature type="compositionally biased region" description="Polar residues" evidence="1">
    <location>
        <begin position="169"/>
        <end position="187"/>
    </location>
</feature>
<dbReference type="OrthoDB" id="3687879at2759"/>
<feature type="compositionally biased region" description="Basic and acidic residues" evidence="1">
    <location>
        <begin position="455"/>
        <end position="465"/>
    </location>
</feature>
<name>A0A6A5KH27_9PLEO</name>
<feature type="region of interest" description="Disordered" evidence="1">
    <location>
        <begin position="386"/>
        <end position="411"/>
    </location>
</feature>
<feature type="region of interest" description="Disordered" evidence="1">
    <location>
        <begin position="298"/>
        <end position="335"/>
    </location>
</feature>